<dbReference type="EMBL" id="CAKM01000283">
    <property type="protein sequence ID" value="CCJ31293.1"/>
    <property type="molecule type" value="Genomic_DNA"/>
</dbReference>
<dbReference type="InParanoid" id="L0PG03"/>
<evidence type="ECO:0000313" key="2">
    <source>
        <dbReference type="Proteomes" id="UP000010422"/>
    </source>
</evidence>
<gene>
    <name evidence="1" type="ORF">PNEJI1_000470</name>
</gene>
<sequence>NTFPDNPYQTPESIERKNLPLLDDISLNSYTFSSQDFDHRNPGFQSSINYKNDSINESNSDDYSFGLIDFKKAEIEHKESLTDFLKNTSLNYNDKNFINDSYTFKKKKGIFSKWMKK</sequence>
<protein>
    <submittedName>
        <fullName evidence="1">Uncharacterized protein</fullName>
    </submittedName>
</protein>
<name>L0PG03_PNEJI</name>
<evidence type="ECO:0000313" key="1">
    <source>
        <dbReference type="EMBL" id="CCJ31293.1"/>
    </source>
</evidence>
<reference evidence="1 2" key="1">
    <citation type="journal article" date="2012" name="MBio">
        <title>De novo assembly of the Pneumocystis jirovecii genome from a single bronchoalveolar lavage fluid specimen from a patient.</title>
        <authorList>
            <person name="Cisse O.H."/>
            <person name="Pagni M."/>
            <person name="Hauser P.M."/>
        </authorList>
    </citation>
    <scope>NUCLEOTIDE SEQUENCE [LARGE SCALE GENOMIC DNA]</scope>
    <source>
        <strain evidence="1 2">SE8</strain>
    </source>
</reference>
<dbReference type="AlphaFoldDB" id="L0PG03"/>
<dbReference type="STRING" id="1209962.L0PG03"/>
<proteinExistence type="predicted"/>
<organism evidence="2">
    <name type="scientific">Pneumocystis jirovecii</name>
    <name type="common">Human pneumocystis pneumonia agent</name>
    <dbReference type="NCBI Taxonomy" id="42068"/>
    <lineage>
        <taxon>Eukaryota</taxon>
        <taxon>Fungi</taxon>
        <taxon>Dikarya</taxon>
        <taxon>Ascomycota</taxon>
        <taxon>Taphrinomycotina</taxon>
        <taxon>Pneumocystomycetes</taxon>
        <taxon>Pneumocystaceae</taxon>
        <taxon>Pneumocystis</taxon>
    </lineage>
</organism>
<dbReference type="VEuPathDB" id="FungiDB:PNEJI1_000470"/>
<dbReference type="Proteomes" id="UP000010422">
    <property type="component" value="Unassembled WGS sequence"/>
</dbReference>
<accession>L0PG03</accession>
<feature type="non-terminal residue" evidence="1">
    <location>
        <position position="1"/>
    </location>
</feature>
<comment type="caution">
    <text evidence="1">The sequence shown here is derived from an EMBL/GenBank/DDBJ whole genome shotgun (WGS) entry which is preliminary data.</text>
</comment>